<comment type="caution">
    <text evidence="1">The sequence shown here is derived from an EMBL/GenBank/DDBJ whole genome shotgun (WGS) entry which is preliminary data.</text>
</comment>
<evidence type="ECO:0000313" key="2">
    <source>
        <dbReference type="Proteomes" id="UP000390335"/>
    </source>
</evidence>
<protein>
    <submittedName>
        <fullName evidence="1">Uncharacterized protein</fullName>
    </submittedName>
</protein>
<proteinExistence type="predicted"/>
<organism evidence="1 2">
    <name type="scientific">Rhizobium dioscoreae</name>
    <dbReference type="NCBI Taxonomy" id="2653122"/>
    <lineage>
        <taxon>Bacteria</taxon>
        <taxon>Pseudomonadati</taxon>
        <taxon>Pseudomonadota</taxon>
        <taxon>Alphaproteobacteria</taxon>
        <taxon>Hyphomicrobiales</taxon>
        <taxon>Rhizobiaceae</taxon>
        <taxon>Rhizobium/Agrobacterium group</taxon>
        <taxon>Rhizobium</taxon>
    </lineage>
</organism>
<reference evidence="1 2" key="1">
    <citation type="journal article" date="2020" name="Genome Biol. Evol.">
        <title>Rhizobium dioscoreae sp. nov., a plant growth-promoting bacterium isolated from yam (Dioscorea species).</title>
        <authorList>
            <person name="Ouyabe M."/>
            <person name="Tanaka N."/>
            <person name="Shiwa Y."/>
            <person name="Fujita N."/>
            <person name="Kikuno H."/>
            <person name="Babil P."/>
            <person name="Shiwachi H."/>
        </authorList>
    </citation>
    <scope>NUCLEOTIDE SEQUENCE [LARGE SCALE GENOMIC DNA]</scope>
    <source>
        <strain evidence="1 2">S-93</strain>
    </source>
</reference>
<dbReference type="EMBL" id="BLAJ01000005">
    <property type="protein sequence ID" value="GES51944.1"/>
    <property type="molecule type" value="Genomic_DNA"/>
</dbReference>
<dbReference type="Proteomes" id="UP000390335">
    <property type="component" value="Unassembled WGS sequence"/>
</dbReference>
<sequence>MVKIHDFGGKECPIVLVKLTQETIKNKVIVPPLLEKIEYRYSRAFEYTNYIQLIGQLSTDISSTRRQQNKTICR</sequence>
<evidence type="ECO:0000313" key="1">
    <source>
        <dbReference type="EMBL" id="GES51944.1"/>
    </source>
</evidence>
<gene>
    <name evidence="1" type="ORF">RsS93_45580</name>
</gene>
<name>A0ABQ0Z8W2_9HYPH</name>
<keyword evidence="2" id="KW-1185">Reference proteome</keyword>
<accession>A0ABQ0Z8W2</accession>